<dbReference type="OrthoDB" id="4548523at2"/>
<proteinExistence type="predicted"/>
<gene>
    <name evidence="2" type="ORF">E1298_02670</name>
</gene>
<dbReference type="PROSITE" id="PS51819">
    <property type="entry name" value="VOC"/>
    <property type="match status" value="1"/>
</dbReference>
<dbReference type="Gene3D" id="3.10.180.10">
    <property type="entry name" value="2,3-Dihydroxybiphenyl 1,2-Dioxygenase, domain 1"/>
    <property type="match status" value="1"/>
</dbReference>
<evidence type="ECO:0000313" key="2">
    <source>
        <dbReference type="EMBL" id="TDD96695.1"/>
    </source>
</evidence>
<dbReference type="Pfam" id="PF00903">
    <property type="entry name" value="Glyoxalase"/>
    <property type="match status" value="1"/>
</dbReference>
<protein>
    <submittedName>
        <fullName evidence="2">VOC family protein</fullName>
    </submittedName>
</protein>
<accession>A0A4R5CBD6</accession>
<evidence type="ECO:0000259" key="1">
    <source>
        <dbReference type="PROSITE" id="PS51819"/>
    </source>
</evidence>
<keyword evidence="3" id="KW-1185">Reference proteome</keyword>
<dbReference type="PANTHER" id="PTHR33993">
    <property type="entry name" value="GLYOXALASE-RELATED"/>
    <property type="match status" value="1"/>
</dbReference>
<dbReference type="Proteomes" id="UP000294513">
    <property type="component" value="Unassembled WGS sequence"/>
</dbReference>
<dbReference type="RefSeq" id="WP_131889111.1">
    <property type="nucleotide sequence ID" value="NZ_SMKU01000005.1"/>
</dbReference>
<dbReference type="EMBL" id="SMKU01000005">
    <property type="protein sequence ID" value="TDD96695.1"/>
    <property type="molecule type" value="Genomic_DNA"/>
</dbReference>
<dbReference type="InterPro" id="IPR004360">
    <property type="entry name" value="Glyas_Fos-R_dOase_dom"/>
</dbReference>
<name>A0A4R5CBD6_9ACTN</name>
<dbReference type="AlphaFoldDB" id="A0A4R5CBD6"/>
<sequence length="139" mass="15454">MLRGFATISFWADDLDAAKRWYSELLGIEPYFERPGPDGRPAYYEFRVGDYQHELGLIDARFAPGGPPTGSAPAGSIMYWHVDDLEGAVERLLSMGAKECEPRTERGHGFVTASVIDPFGNVLGVMYNPHYVEVLASLR</sequence>
<comment type="caution">
    <text evidence="2">The sequence shown here is derived from an EMBL/GenBank/DDBJ whole genome shotgun (WGS) entry which is preliminary data.</text>
</comment>
<feature type="domain" description="VOC" evidence="1">
    <location>
        <begin position="4"/>
        <end position="128"/>
    </location>
</feature>
<evidence type="ECO:0000313" key="3">
    <source>
        <dbReference type="Proteomes" id="UP000294513"/>
    </source>
</evidence>
<dbReference type="InterPro" id="IPR037523">
    <property type="entry name" value="VOC_core"/>
</dbReference>
<organism evidence="2 3">
    <name type="scientific">Actinomadura rubrisoli</name>
    <dbReference type="NCBI Taxonomy" id="2530368"/>
    <lineage>
        <taxon>Bacteria</taxon>
        <taxon>Bacillati</taxon>
        <taxon>Actinomycetota</taxon>
        <taxon>Actinomycetes</taxon>
        <taxon>Streptosporangiales</taxon>
        <taxon>Thermomonosporaceae</taxon>
        <taxon>Actinomadura</taxon>
    </lineage>
</organism>
<dbReference type="SUPFAM" id="SSF54593">
    <property type="entry name" value="Glyoxalase/Bleomycin resistance protein/Dihydroxybiphenyl dioxygenase"/>
    <property type="match status" value="1"/>
</dbReference>
<dbReference type="InterPro" id="IPR029068">
    <property type="entry name" value="Glyas_Bleomycin-R_OHBP_Dase"/>
</dbReference>
<dbReference type="InterPro" id="IPR052164">
    <property type="entry name" value="Anthracycline_SecMetBiosynth"/>
</dbReference>
<reference evidence="2 3" key="1">
    <citation type="submission" date="2019-03" db="EMBL/GenBank/DDBJ databases">
        <title>Draft genome sequences of novel Actinobacteria.</title>
        <authorList>
            <person name="Sahin N."/>
            <person name="Ay H."/>
            <person name="Saygin H."/>
        </authorList>
    </citation>
    <scope>NUCLEOTIDE SEQUENCE [LARGE SCALE GENOMIC DNA]</scope>
    <source>
        <strain evidence="2 3">H3C3</strain>
    </source>
</reference>